<keyword evidence="1" id="KW-0732">Signal</keyword>
<comment type="caution">
    <text evidence="2">The sequence shown here is derived from an EMBL/GenBank/DDBJ whole genome shotgun (WGS) entry which is preliminary data.</text>
</comment>
<reference evidence="3" key="1">
    <citation type="journal article" date="2019" name="Int. J. Syst. Evol. Microbiol.">
        <title>The Global Catalogue of Microorganisms (GCM) 10K type strain sequencing project: providing services to taxonomists for standard genome sequencing and annotation.</title>
        <authorList>
            <consortium name="The Broad Institute Genomics Platform"/>
            <consortium name="The Broad Institute Genome Sequencing Center for Infectious Disease"/>
            <person name="Wu L."/>
            <person name="Ma J."/>
        </authorList>
    </citation>
    <scope>NUCLEOTIDE SEQUENCE [LARGE SCALE GENOMIC DNA]</scope>
    <source>
        <strain evidence="3">NBRC 107710</strain>
    </source>
</reference>
<feature type="signal peptide" evidence="1">
    <location>
        <begin position="1"/>
        <end position="27"/>
    </location>
</feature>
<dbReference type="EMBL" id="BSPG01000001">
    <property type="protein sequence ID" value="GLS42596.1"/>
    <property type="molecule type" value="Genomic_DNA"/>
</dbReference>
<evidence type="ECO:0000313" key="2">
    <source>
        <dbReference type="EMBL" id="GLS42596.1"/>
    </source>
</evidence>
<evidence type="ECO:0000256" key="1">
    <source>
        <dbReference type="SAM" id="SignalP"/>
    </source>
</evidence>
<evidence type="ECO:0000313" key="3">
    <source>
        <dbReference type="Proteomes" id="UP001156881"/>
    </source>
</evidence>
<gene>
    <name evidence="2" type="ORF">GCM10007884_05810</name>
</gene>
<name>A0ABQ6CYP9_9HYPH</name>
<accession>A0ABQ6CYP9</accession>
<organism evidence="2 3">
    <name type="scientific">Methylobacterium brachythecii</name>
    <dbReference type="NCBI Taxonomy" id="1176177"/>
    <lineage>
        <taxon>Bacteria</taxon>
        <taxon>Pseudomonadati</taxon>
        <taxon>Pseudomonadota</taxon>
        <taxon>Alphaproteobacteria</taxon>
        <taxon>Hyphomicrobiales</taxon>
        <taxon>Methylobacteriaceae</taxon>
        <taxon>Methylobacterium</taxon>
    </lineage>
</organism>
<keyword evidence="3" id="KW-1185">Reference proteome</keyword>
<feature type="chain" id="PRO_5046614264" description="DUF2141 domain-containing protein" evidence="1">
    <location>
        <begin position="28"/>
        <end position="189"/>
    </location>
</feature>
<protein>
    <recommendedName>
        <fullName evidence="4">DUF2141 domain-containing protein</fullName>
    </recommendedName>
</protein>
<dbReference type="Proteomes" id="UP001156881">
    <property type="component" value="Unassembled WGS sequence"/>
</dbReference>
<sequence>MPKSTFARLGGPLLAALAALAPAGASAWKMQGKKQVELRTRDGGTIPIGTVTFKPDSEKMTFALALDLKEFRDHFLSMREFKCLEGPELQCHVPYPYGNPRTVSASDLSWLEHGLIFFFKVPADYGAKLSNGLYYAMKLTDAGIIGTPKSVDLNDIAAPPNEPNTPPFGPDARTDIEPRTRWIETLIIH</sequence>
<proteinExistence type="predicted"/>
<evidence type="ECO:0008006" key="4">
    <source>
        <dbReference type="Google" id="ProtNLM"/>
    </source>
</evidence>